<dbReference type="Proteomes" id="UP001164250">
    <property type="component" value="Chromosome 4"/>
</dbReference>
<evidence type="ECO:0000313" key="1">
    <source>
        <dbReference type="EMBL" id="KAJ0099499.1"/>
    </source>
</evidence>
<reference evidence="2" key="1">
    <citation type="journal article" date="2023" name="G3 (Bethesda)">
        <title>Genome assembly and association tests identify interacting loci associated with vigor, precocity, and sex in interspecific pistachio rootstocks.</title>
        <authorList>
            <person name="Palmer W."/>
            <person name="Jacygrad E."/>
            <person name="Sagayaradj S."/>
            <person name="Cavanaugh K."/>
            <person name="Han R."/>
            <person name="Bertier L."/>
            <person name="Beede B."/>
            <person name="Kafkas S."/>
            <person name="Golino D."/>
            <person name="Preece J."/>
            <person name="Michelmore R."/>
        </authorList>
    </citation>
    <scope>NUCLEOTIDE SEQUENCE [LARGE SCALE GENOMIC DNA]</scope>
</reference>
<proteinExistence type="predicted"/>
<protein>
    <submittedName>
        <fullName evidence="1">Uncharacterized protein</fullName>
    </submittedName>
</protein>
<comment type="caution">
    <text evidence="1">The sequence shown here is derived from an EMBL/GenBank/DDBJ whole genome shotgun (WGS) entry which is preliminary data.</text>
</comment>
<organism evidence="1 2">
    <name type="scientific">Pistacia atlantica</name>
    <dbReference type="NCBI Taxonomy" id="434234"/>
    <lineage>
        <taxon>Eukaryota</taxon>
        <taxon>Viridiplantae</taxon>
        <taxon>Streptophyta</taxon>
        <taxon>Embryophyta</taxon>
        <taxon>Tracheophyta</taxon>
        <taxon>Spermatophyta</taxon>
        <taxon>Magnoliopsida</taxon>
        <taxon>eudicotyledons</taxon>
        <taxon>Gunneridae</taxon>
        <taxon>Pentapetalae</taxon>
        <taxon>rosids</taxon>
        <taxon>malvids</taxon>
        <taxon>Sapindales</taxon>
        <taxon>Anacardiaceae</taxon>
        <taxon>Pistacia</taxon>
    </lineage>
</organism>
<sequence>MFKGRGVHASLFGVGAPEALVIGVVALLVFGPKGLAEVARNLGKTLRAFQPTIKELQEVSREFKSTLEREIGLDDIPGSTQNLNNSSTINTVSTPPPVASTDDSQTVVDRNVSPSQKAAYTSEDYLKITEEQLKASAAQQQVQSPPQGESSPEPQNQPQATVKETAGTTPPPQKPEI</sequence>
<dbReference type="EMBL" id="CM047900">
    <property type="protein sequence ID" value="KAJ0099499.1"/>
    <property type="molecule type" value="Genomic_DNA"/>
</dbReference>
<gene>
    <name evidence="1" type="ORF">Patl1_20167</name>
</gene>
<accession>A0ACC1BKZ3</accession>
<evidence type="ECO:0000313" key="2">
    <source>
        <dbReference type="Proteomes" id="UP001164250"/>
    </source>
</evidence>
<name>A0ACC1BKZ3_9ROSI</name>
<keyword evidence="2" id="KW-1185">Reference proteome</keyword>